<dbReference type="EMBL" id="ML121530">
    <property type="protein sequence ID" value="RPB27911.1"/>
    <property type="molecule type" value="Genomic_DNA"/>
</dbReference>
<dbReference type="Gene3D" id="3.10.120.10">
    <property type="entry name" value="Cytochrome b5-like heme/steroid binding domain"/>
    <property type="match status" value="1"/>
</dbReference>
<protein>
    <submittedName>
        <fullName evidence="4">Putative progesterone binding protein</fullName>
    </submittedName>
</protein>
<accession>A0A3N4M4U4</accession>
<dbReference type="InterPro" id="IPR036400">
    <property type="entry name" value="Cyt_B5-like_heme/steroid_sf"/>
</dbReference>
<feature type="region of interest" description="Disordered" evidence="2">
    <location>
        <begin position="1"/>
        <end position="21"/>
    </location>
</feature>
<dbReference type="PANTHER" id="PTHR10281:SF115">
    <property type="entry name" value="BINDING PROTEIN, PUTATIVE (AFU_ORTHOLOGUE AFUA_4G06240)-RELATED"/>
    <property type="match status" value="1"/>
</dbReference>
<dbReference type="SMART" id="SM01117">
    <property type="entry name" value="Cyt-b5"/>
    <property type="match status" value="1"/>
</dbReference>
<evidence type="ECO:0000313" key="5">
    <source>
        <dbReference type="Proteomes" id="UP000267821"/>
    </source>
</evidence>
<evidence type="ECO:0000256" key="2">
    <source>
        <dbReference type="SAM" id="MobiDB-lite"/>
    </source>
</evidence>
<dbReference type="SUPFAM" id="SSF55856">
    <property type="entry name" value="Cytochrome b5-like heme/steroid binding domain"/>
    <property type="match status" value="1"/>
</dbReference>
<dbReference type="OrthoDB" id="899at2759"/>
<dbReference type="PANTHER" id="PTHR10281">
    <property type="entry name" value="MEMBRANE-ASSOCIATED PROGESTERONE RECEPTOR COMPONENT-RELATED"/>
    <property type="match status" value="1"/>
</dbReference>
<dbReference type="STRING" id="1051890.A0A3N4M4U4"/>
<dbReference type="AlphaFoldDB" id="A0A3N4M4U4"/>
<gene>
    <name evidence="4" type="ORF">L211DRAFT_778625</name>
</gene>
<organism evidence="4 5">
    <name type="scientific">Terfezia boudieri ATCC MYA-4762</name>
    <dbReference type="NCBI Taxonomy" id="1051890"/>
    <lineage>
        <taxon>Eukaryota</taxon>
        <taxon>Fungi</taxon>
        <taxon>Dikarya</taxon>
        <taxon>Ascomycota</taxon>
        <taxon>Pezizomycotina</taxon>
        <taxon>Pezizomycetes</taxon>
        <taxon>Pezizales</taxon>
        <taxon>Pezizaceae</taxon>
        <taxon>Terfezia</taxon>
    </lineage>
</organism>
<sequence>MSESKNFSPAEPVALDPPKDDPITVEELAKADGSNPTTPIYIAIKGTVFDVSRNRASYGPGGAYHVFAGKDASRGLAKSSVKPEDAVAEWIDLDEKEKGVLNDWYTFFSKRYNIIGKVKL</sequence>
<reference evidence="4 5" key="1">
    <citation type="journal article" date="2018" name="Nat. Ecol. Evol.">
        <title>Pezizomycetes genomes reveal the molecular basis of ectomycorrhizal truffle lifestyle.</title>
        <authorList>
            <person name="Murat C."/>
            <person name="Payen T."/>
            <person name="Noel B."/>
            <person name="Kuo A."/>
            <person name="Morin E."/>
            <person name="Chen J."/>
            <person name="Kohler A."/>
            <person name="Krizsan K."/>
            <person name="Balestrini R."/>
            <person name="Da Silva C."/>
            <person name="Montanini B."/>
            <person name="Hainaut M."/>
            <person name="Levati E."/>
            <person name="Barry K.W."/>
            <person name="Belfiori B."/>
            <person name="Cichocki N."/>
            <person name="Clum A."/>
            <person name="Dockter R.B."/>
            <person name="Fauchery L."/>
            <person name="Guy J."/>
            <person name="Iotti M."/>
            <person name="Le Tacon F."/>
            <person name="Lindquist E.A."/>
            <person name="Lipzen A."/>
            <person name="Malagnac F."/>
            <person name="Mello A."/>
            <person name="Molinier V."/>
            <person name="Miyauchi S."/>
            <person name="Poulain J."/>
            <person name="Riccioni C."/>
            <person name="Rubini A."/>
            <person name="Sitrit Y."/>
            <person name="Splivallo R."/>
            <person name="Traeger S."/>
            <person name="Wang M."/>
            <person name="Zifcakova L."/>
            <person name="Wipf D."/>
            <person name="Zambonelli A."/>
            <person name="Paolocci F."/>
            <person name="Nowrousian M."/>
            <person name="Ottonello S."/>
            <person name="Baldrian P."/>
            <person name="Spatafora J.W."/>
            <person name="Henrissat B."/>
            <person name="Nagy L.G."/>
            <person name="Aury J.M."/>
            <person name="Wincker P."/>
            <person name="Grigoriev I.V."/>
            <person name="Bonfante P."/>
            <person name="Martin F.M."/>
        </authorList>
    </citation>
    <scope>NUCLEOTIDE SEQUENCE [LARGE SCALE GENOMIC DNA]</scope>
    <source>
        <strain evidence="4 5">ATCC MYA-4762</strain>
    </source>
</reference>
<dbReference type="GO" id="GO:0005783">
    <property type="term" value="C:endoplasmic reticulum"/>
    <property type="evidence" value="ECO:0007669"/>
    <property type="project" value="TreeGrafter"/>
</dbReference>
<proteinExistence type="inferred from homology"/>
<dbReference type="GO" id="GO:0020037">
    <property type="term" value="F:heme binding"/>
    <property type="evidence" value="ECO:0007669"/>
    <property type="project" value="UniProtKB-ARBA"/>
</dbReference>
<dbReference type="Pfam" id="PF00173">
    <property type="entry name" value="Cyt-b5"/>
    <property type="match status" value="1"/>
</dbReference>
<evidence type="ECO:0000259" key="3">
    <source>
        <dbReference type="SMART" id="SM01117"/>
    </source>
</evidence>
<dbReference type="InParanoid" id="A0A3N4M4U4"/>
<comment type="similarity">
    <text evidence="1">Belongs to the cytochrome b5 family. MAPR subfamily.</text>
</comment>
<keyword evidence="5" id="KW-1185">Reference proteome</keyword>
<evidence type="ECO:0000256" key="1">
    <source>
        <dbReference type="ARBA" id="ARBA00038357"/>
    </source>
</evidence>
<feature type="domain" description="Cytochrome b5 heme-binding" evidence="3">
    <location>
        <begin position="23"/>
        <end position="119"/>
    </location>
</feature>
<dbReference type="FunFam" id="3.10.120.10:FF:000003">
    <property type="entry name" value="membrane-associated progesterone receptor component 1"/>
    <property type="match status" value="1"/>
</dbReference>
<dbReference type="Proteomes" id="UP000267821">
    <property type="component" value="Unassembled WGS sequence"/>
</dbReference>
<dbReference type="GO" id="GO:0016020">
    <property type="term" value="C:membrane"/>
    <property type="evidence" value="ECO:0007669"/>
    <property type="project" value="TreeGrafter"/>
</dbReference>
<name>A0A3N4M4U4_9PEZI</name>
<dbReference type="InterPro" id="IPR001199">
    <property type="entry name" value="Cyt_B5-like_heme/steroid-bd"/>
</dbReference>
<dbReference type="InterPro" id="IPR050577">
    <property type="entry name" value="MAPR/NEUFC/NENF-like"/>
</dbReference>
<evidence type="ECO:0000313" key="4">
    <source>
        <dbReference type="EMBL" id="RPB27911.1"/>
    </source>
</evidence>